<evidence type="ECO:0000313" key="2">
    <source>
        <dbReference type="Proteomes" id="UP000481517"/>
    </source>
</evidence>
<accession>A0A6S6WV06</accession>
<dbReference type="AlphaFoldDB" id="A0A6S6WV06"/>
<dbReference type="RefSeq" id="WP_173920565.1">
    <property type="nucleotide sequence ID" value="NZ_CADCXY010000003.1"/>
</dbReference>
<organism evidence="1 2">
    <name type="scientific">Pseudidiomarina piscicola</name>
    <dbReference type="NCBI Taxonomy" id="2614830"/>
    <lineage>
        <taxon>Bacteria</taxon>
        <taxon>Pseudomonadati</taxon>
        <taxon>Pseudomonadota</taxon>
        <taxon>Gammaproteobacteria</taxon>
        <taxon>Alteromonadales</taxon>
        <taxon>Idiomarinaceae</taxon>
        <taxon>Pseudidiomarina</taxon>
    </lineage>
</organism>
<name>A0A6S6WV06_9GAMM</name>
<gene>
    <name evidence="1" type="ORF">PSI9734_01588</name>
</gene>
<proteinExistence type="predicted"/>
<reference evidence="1 2" key="1">
    <citation type="submission" date="2020-02" db="EMBL/GenBank/DDBJ databases">
        <authorList>
            <person name="Rodrigo-Torres L."/>
            <person name="Arahal R. D."/>
            <person name="Lucena T."/>
        </authorList>
    </citation>
    <scope>NUCLEOTIDE SEQUENCE [LARGE SCALE GENOMIC DNA]</scope>
    <source>
        <strain evidence="1 2">CECT 9734</strain>
    </source>
</reference>
<protein>
    <submittedName>
        <fullName evidence="1">Uncharacterized protein</fullName>
    </submittedName>
</protein>
<evidence type="ECO:0000313" key="1">
    <source>
        <dbReference type="EMBL" id="CAB0151175.1"/>
    </source>
</evidence>
<sequence length="167" mass="18531">MKAWQQLPASVKLLAAAIVVVCLMDFMQRVYIAGNDTTRTFDPMAGLQADLPAAQMSDDVSTWLQKRREAAQQQQEQQASSKPQAELMDGGVNLGDMRVRVRGIYTSNNQQRVALIDTQQLANRRVEITEISEGFELNGFTVSKISVNSVTFIGADDETVTLPVFDY</sequence>
<dbReference type="Proteomes" id="UP000481517">
    <property type="component" value="Unassembled WGS sequence"/>
</dbReference>
<keyword evidence="2" id="KW-1185">Reference proteome</keyword>
<dbReference type="EMBL" id="CADCXY010000003">
    <property type="protein sequence ID" value="CAB0151175.1"/>
    <property type="molecule type" value="Genomic_DNA"/>
</dbReference>